<evidence type="ECO:0000313" key="3">
    <source>
        <dbReference type="Proteomes" id="UP000475325"/>
    </source>
</evidence>
<protein>
    <submittedName>
        <fullName evidence="2">Uncharacterized protein</fullName>
    </submittedName>
</protein>
<feature type="compositionally biased region" description="Polar residues" evidence="1">
    <location>
        <begin position="251"/>
        <end position="263"/>
    </location>
</feature>
<dbReference type="EMBL" id="WIQW01000065">
    <property type="protein sequence ID" value="KAF3089588.1"/>
    <property type="molecule type" value="Genomic_DNA"/>
</dbReference>
<dbReference type="AlphaFoldDB" id="A0A7C8J532"/>
<feature type="region of interest" description="Disordered" evidence="1">
    <location>
        <begin position="307"/>
        <end position="362"/>
    </location>
</feature>
<evidence type="ECO:0000256" key="1">
    <source>
        <dbReference type="SAM" id="MobiDB-lite"/>
    </source>
</evidence>
<accession>A0A7C8J532</accession>
<reference evidence="2 3" key="1">
    <citation type="submission" date="2019-06" db="EMBL/GenBank/DDBJ databases">
        <authorList>
            <person name="Palmer J.M."/>
        </authorList>
    </citation>
    <scope>NUCLEOTIDE SEQUENCE [LARGE SCALE GENOMIC DNA]</scope>
    <source>
        <strain evidence="2 3">TWF102</strain>
    </source>
</reference>
<sequence>MPEHIFKMAPNRQPPYQHSYHLDTDSCRLFAEGRPLWIPSHGRSNINFDARIPDTEDFEIDWPILDKYADDLDTEIYQTTVPQASYNKRTAHYNKPHRSIHSAQRTESRPFLNTTSKQALLPRPNANARSCSTPVPLVLSMSAFKRDNLQVPPAPPPSPTLTPPPSPPFCPLYEEYQTLGVFDIPAISIPRPAIRAAIPRSPEFVTYCSSDSTSTDVEEDERDFGTDTSSCYLVETLDDYDSAPPPPSIQLYRTTSQPGNSLQIPRHIMSTTTLCPSRSSPSTPSVEKSLGKSLLASSFFEWDPEPELPAPTQWGRFKHSRYRNSRRGSDSDESHSSKSSVREKAERLRRKLEGVFGKRQSP</sequence>
<proteinExistence type="predicted"/>
<organism evidence="2 3">
    <name type="scientific">Orbilia oligospora</name>
    <name type="common">Nematode-trapping fungus</name>
    <name type="synonym">Arthrobotrys oligospora</name>
    <dbReference type="NCBI Taxonomy" id="2813651"/>
    <lineage>
        <taxon>Eukaryota</taxon>
        <taxon>Fungi</taxon>
        <taxon>Dikarya</taxon>
        <taxon>Ascomycota</taxon>
        <taxon>Pezizomycotina</taxon>
        <taxon>Orbiliomycetes</taxon>
        <taxon>Orbiliales</taxon>
        <taxon>Orbiliaceae</taxon>
        <taxon>Orbilia</taxon>
    </lineage>
</organism>
<dbReference type="Proteomes" id="UP000475325">
    <property type="component" value="Unassembled WGS sequence"/>
</dbReference>
<feature type="region of interest" description="Disordered" evidence="1">
    <location>
        <begin position="242"/>
        <end position="263"/>
    </location>
</feature>
<feature type="compositionally biased region" description="Basic residues" evidence="1">
    <location>
        <begin position="316"/>
        <end position="326"/>
    </location>
</feature>
<evidence type="ECO:0000313" key="2">
    <source>
        <dbReference type="EMBL" id="KAF3089588.1"/>
    </source>
</evidence>
<name>A0A7C8J532_ORBOL</name>
<comment type="caution">
    <text evidence="2">The sequence shown here is derived from an EMBL/GenBank/DDBJ whole genome shotgun (WGS) entry which is preliminary data.</text>
</comment>
<gene>
    <name evidence="2" type="ORF">TWF102_009589</name>
</gene>
<feature type="compositionally biased region" description="Basic and acidic residues" evidence="1">
    <location>
        <begin position="327"/>
        <end position="346"/>
    </location>
</feature>